<protein>
    <submittedName>
        <fullName evidence="7">Damage-inducible protein</fullName>
    </submittedName>
</protein>
<dbReference type="PROSITE" id="PS51192">
    <property type="entry name" value="HELICASE_ATP_BIND_1"/>
    <property type="match status" value="1"/>
</dbReference>
<dbReference type="GO" id="GO:0005829">
    <property type="term" value="C:cytosol"/>
    <property type="evidence" value="ECO:0007669"/>
    <property type="project" value="TreeGrafter"/>
</dbReference>
<accession>A0A1A6C6S5</accession>
<dbReference type="InterPro" id="IPR011335">
    <property type="entry name" value="Restrct_endonuc-II-like"/>
</dbReference>
<dbReference type="STRING" id="160660.BJI67_12855"/>
<dbReference type="SUPFAM" id="SSF53335">
    <property type="entry name" value="S-adenosyl-L-methionine-dependent methyltransferases"/>
    <property type="match status" value="1"/>
</dbReference>
<feature type="domain" description="Helicase ATP-binding" evidence="5">
    <location>
        <begin position="194"/>
        <end position="392"/>
    </location>
</feature>
<dbReference type="InterPro" id="IPR014001">
    <property type="entry name" value="Helicase_ATP-bd"/>
</dbReference>
<dbReference type="Pfam" id="PF22240">
    <property type="entry name" value="ISP_coupler"/>
    <property type="match status" value="1"/>
</dbReference>
<dbReference type="InterPro" id="IPR039442">
    <property type="entry name" value="Mrr-like_dom"/>
</dbReference>
<dbReference type="SMART" id="SM00487">
    <property type="entry name" value="DEXDc"/>
    <property type="match status" value="1"/>
</dbReference>
<dbReference type="Pfam" id="PF18135">
    <property type="entry name" value="Type_ISP_C"/>
    <property type="match status" value="1"/>
</dbReference>
<keyword evidence="8" id="KW-1185">Reference proteome</keyword>
<dbReference type="InterPro" id="IPR027417">
    <property type="entry name" value="P-loop_NTPase"/>
</dbReference>
<evidence type="ECO:0000259" key="6">
    <source>
        <dbReference type="PROSITE" id="PS51194"/>
    </source>
</evidence>
<dbReference type="PANTHER" id="PTHR47396">
    <property type="entry name" value="TYPE I RESTRICTION ENZYME ECOKI R PROTEIN"/>
    <property type="match status" value="1"/>
</dbReference>
<keyword evidence="2" id="KW-0489">Methyltransferase</keyword>
<evidence type="ECO:0000256" key="1">
    <source>
        <dbReference type="ARBA" id="ARBA00006594"/>
    </source>
</evidence>
<evidence type="ECO:0000256" key="4">
    <source>
        <dbReference type="ARBA" id="ARBA00022747"/>
    </source>
</evidence>
<evidence type="ECO:0000256" key="2">
    <source>
        <dbReference type="ARBA" id="ARBA00022603"/>
    </source>
</evidence>
<feature type="domain" description="Helicase C-terminal" evidence="6">
    <location>
        <begin position="483"/>
        <end position="655"/>
    </location>
</feature>
<dbReference type="InterPro" id="IPR029063">
    <property type="entry name" value="SAM-dependent_MTases_sf"/>
</dbReference>
<dbReference type="Pfam" id="PF02384">
    <property type="entry name" value="N6_Mtase"/>
    <property type="match status" value="1"/>
</dbReference>
<sequence length="1622" mass="183582">MDEAARPDSIDAVLDNLRARSHDELHKGKLFERLIVQYLKTDPTYANTLAHVWTWAEWPQRPADWKADNTGIDLVGQTHEGTFWAIQCKFYDAGSTLDKAHVSSFLADSAKVFTVDGIEQSFAYRLFVSTTARLGKGAEGVIADQPNFGILYREDLAEAPVDWSELDVLKPEQMKRRTRKHLREHQEEAIRETVDGFAGLDRGKLIMACGTGKTFTALRLNETVTPDTGLTLFLAPSITLVSQTLREWSAEAEQPFDAFVVCSDSRVGREEEDIKTAELAYPATTDARRLGRAIVQAGQRHTRRRVVFSTYQSIQVVIDAQRSGGLPAFDLVICDEAHRTTGLTLPKEDASDFVKVHDNAVLRASKRLYMTATPRIFAEASKTKAGEKNAVLYSMDDEATFGTEFYRLSFGQAVQRDLLAEYKVLIVAVDEDRMASVANSFNNAYKIDEKNAVDIDFATRIIGSWKGLSKQGLKVIDDGEVSDLEEDTAPMRRAVAFSKSIKASHEATKVFADLVRLYRQEHEDDDSMVNATLHHVDGTMNMARRKDELDWLKDEPDAGQCRILSNARCLSEGVDVPALDAVVFFDTRESIVDIVQSVGRVMRKAPDKQYGYIILPVAIPTKKVKDYNSYLESNPQFKGIWKVIKALRAHDERLVDEAEFRRRIKVIGRGKGGKGSEGGGGQLPLDIPLVPVEDIQQAVYAAIPRKLGDREYWAEWAKSVAQIAHRITQRIEKLIERPYSNGRKAFNAYLKGLRKNINPGISEEEAIEMLAQHIITRPVFDALFEGRGFSDDNPISQAMQRIIDHVDDHGVDSETDDLERFYDNVRGRVALAKSDKSRQEIIKNLYDTFFNNAFPRMAERLGIVYTPIEPVDFIVHSVEAVLNKHFGISVSSPDVQIIDPFVGTGTFIVRLLQSGLIKPDDIERKYRNELHANEIVLLAYYVAAVNIETAYHGVSGKNAPFDGIVLTDTFQMYEADQSDHLEGGFSRENAERVERQKKQPIRVVIGNPPYSAGQTSANDNNQNQAYPKLDERIRVTYAAQSSAINKNSLYASEIKAMRWASDRIGKEGVVAFVTNGSFIDGNTADGLRKRLTQEFSHLYVFNLRGNQRTAGELSRKEGGKVFGSGSRNTVAIILMVKNPAHTGPCELFYRDIGDYLDREEKLSRIADFGSVDKVPWTRITPNEAGDWINQRNPEFEGFVALGDKSDKDAATIFETYSRGISTSRDDWAYNFSRVALESNMRRMIDNYNTEVDRYAAACAGATEKPDVDTIVDSDPKRIKWSRGLKSDAERGRKYDLEQNSVVMSIYRPFTKAWSYFNRRLNDMVYQMPRLFPTPRHQNLAISVSGVGVTKDYSCLIVDCVPDLNLIQAGQFFPLYVYEKTDKDRPSGDSDLFQQQDDAVPDSDGYVRRDGITDEALEAYRKHYGDDSITKEDLFYHVYGLLHSPEYRQQYAADLKRMLPRIPKPASIETFRAFASAGRKLADLHLNYETIEPWPLEERYKQKQHGLLDAPEQPNYRVAKMRFPSKKDKSKIIYNSELTLEGIPPEAFEYVVNGKSAIEWVMERYQVTTAKDSSIKNDPNLWCDEHNDPRYIVDLVKRVVRVSVETQRLVKRLPKLDENLRER</sequence>
<reference evidence="7 8" key="1">
    <citation type="journal article" date="2014" name="Genome Announc.">
        <title>Draft Genome Sequence of the Iron-Oxidizing, Acidophilic, and Halotolerant 'Thiobacillus prosperus' Type Strain DSM 5130.</title>
        <authorList>
            <person name="Ossandon F.J."/>
            <person name="Cardenas J.P."/>
            <person name="Corbett M."/>
            <person name="Quatrini R."/>
            <person name="Holmes D.S."/>
            <person name="Watkin E."/>
        </authorList>
    </citation>
    <scope>NUCLEOTIDE SEQUENCE [LARGE SCALE GENOMIC DNA]</scope>
    <source>
        <strain evidence="7 8">DSM 5130</strain>
    </source>
</reference>
<dbReference type="GO" id="GO:0008170">
    <property type="term" value="F:N-methyltransferase activity"/>
    <property type="evidence" value="ECO:0007669"/>
    <property type="project" value="InterPro"/>
</dbReference>
<keyword evidence="4" id="KW-0680">Restriction system</keyword>
<dbReference type="InterPro" id="IPR001650">
    <property type="entry name" value="Helicase_C-like"/>
</dbReference>
<evidence type="ECO:0000313" key="7">
    <source>
        <dbReference type="EMBL" id="OBS10261.1"/>
    </source>
</evidence>
<gene>
    <name evidence="7" type="ORF">Thpro_021311</name>
</gene>
<evidence type="ECO:0000313" key="8">
    <source>
        <dbReference type="Proteomes" id="UP000029273"/>
    </source>
</evidence>
<evidence type="ECO:0000256" key="3">
    <source>
        <dbReference type="ARBA" id="ARBA00022679"/>
    </source>
</evidence>
<dbReference type="OrthoDB" id="9804086at2"/>
<dbReference type="Pfam" id="PF13156">
    <property type="entry name" value="Mrr_cat_2"/>
    <property type="match status" value="1"/>
</dbReference>
<dbReference type="PRINTS" id="PR00507">
    <property type="entry name" value="N12N6MTFRASE"/>
</dbReference>
<dbReference type="Pfam" id="PF00271">
    <property type="entry name" value="Helicase_C"/>
    <property type="match status" value="1"/>
</dbReference>
<dbReference type="Gene3D" id="3.40.50.150">
    <property type="entry name" value="Vaccinia Virus protein VP39"/>
    <property type="match status" value="1"/>
</dbReference>
<dbReference type="PROSITE" id="PS00092">
    <property type="entry name" value="N6_MTASE"/>
    <property type="match status" value="1"/>
</dbReference>
<dbReference type="SUPFAM" id="SSF52980">
    <property type="entry name" value="Restriction endonuclease-like"/>
    <property type="match status" value="1"/>
</dbReference>
<name>A0A1A6C6S5_9GAMM</name>
<dbReference type="SMART" id="SM00490">
    <property type="entry name" value="HELICc"/>
    <property type="match status" value="1"/>
</dbReference>
<dbReference type="PROSITE" id="PS51194">
    <property type="entry name" value="HELICASE_CTER"/>
    <property type="match status" value="1"/>
</dbReference>
<evidence type="ECO:0000259" key="5">
    <source>
        <dbReference type="PROSITE" id="PS51192"/>
    </source>
</evidence>
<keyword evidence="3" id="KW-0808">Transferase</keyword>
<dbReference type="SUPFAM" id="SSF52540">
    <property type="entry name" value="P-loop containing nucleoside triphosphate hydrolases"/>
    <property type="match status" value="2"/>
</dbReference>
<proteinExistence type="inferred from homology"/>
<dbReference type="GO" id="GO:0003677">
    <property type="term" value="F:DNA binding"/>
    <property type="evidence" value="ECO:0007669"/>
    <property type="project" value="InterPro"/>
</dbReference>
<dbReference type="EMBL" id="JQSG02000002">
    <property type="protein sequence ID" value="OBS10261.1"/>
    <property type="molecule type" value="Genomic_DNA"/>
</dbReference>
<dbReference type="InterPro" id="IPR050742">
    <property type="entry name" value="Helicase_Restrict-Modif_Enz"/>
</dbReference>
<dbReference type="InterPro" id="IPR003356">
    <property type="entry name" value="DNA_methylase_A-5"/>
</dbReference>
<comment type="caution">
    <text evidence="7">The sequence shown here is derived from an EMBL/GenBank/DDBJ whole genome shotgun (WGS) entry which is preliminary data.</text>
</comment>
<dbReference type="GO" id="GO:0005524">
    <property type="term" value="F:ATP binding"/>
    <property type="evidence" value="ECO:0007669"/>
    <property type="project" value="InterPro"/>
</dbReference>
<dbReference type="PANTHER" id="PTHR47396:SF1">
    <property type="entry name" value="ATP-DEPENDENT HELICASE IRC3-RELATED"/>
    <property type="match status" value="1"/>
</dbReference>
<dbReference type="InterPro" id="IPR041635">
    <property type="entry name" value="Type_ISP_LLaBIII_C"/>
</dbReference>
<dbReference type="GO" id="GO:0016787">
    <property type="term" value="F:hydrolase activity"/>
    <property type="evidence" value="ECO:0007669"/>
    <property type="project" value="InterPro"/>
</dbReference>
<comment type="similarity">
    <text evidence="1">Belongs to the N(4)/N(6)-methyltransferase family.</text>
</comment>
<dbReference type="InterPro" id="IPR002052">
    <property type="entry name" value="DNA_methylase_N6_adenine_CS"/>
</dbReference>
<dbReference type="Pfam" id="PF04851">
    <property type="entry name" value="ResIII"/>
    <property type="match status" value="1"/>
</dbReference>
<dbReference type="Proteomes" id="UP000029273">
    <property type="component" value="Unassembled WGS sequence"/>
</dbReference>
<dbReference type="Gene3D" id="3.40.50.300">
    <property type="entry name" value="P-loop containing nucleotide triphosphate hydrolases"/>
    <property type="match status" value="2"/>
</dbReference>
<dbReference type="GO" id="GO:0009307">
    <property type="term" value="P:DNA restriction-modification system"/>
    <property type="evidence" value="ECO:0007669"/>
    <property type="project" value="UniProtKB-KW"/>
</dbReference>
<organism evidence="7 8">
    <name type="scientific">Acidihalobacter prosperus</name>
    <dbReference type="NCBI Taxonomy" id="160660"/>
    <lineage>
        <taxon>Bacteria</taxon>
        <taxon>Pseudomonadati</taxon>
        <taxon>Pseudomonadota</taxon>
        <taxon>Gammaproteobacteria</taxon>
        <taxon>Chromatiales</taxon>
        <taxon>Ectothiorhodospiraceae</taxon>
        <taxon>Acidihalobacter</taxon>
    </lineage>
</organism>
<dbReference type="CDD" id="cd18785">
    <property type="entry name" value="SF2_C"/>
    <property type="match status" value="1"/>
</dbReference>
<dbReference type="RefSeq" id="WP_038088583.1">
    <property type="nucleotide sequence ID" value="NZ_JQSG02000002.1"/>
</dbReference>
<dbReference type="InterPro" id="IPR053980">
    <property type="entry name" value="ISP_coupler"/>
</dbReference>
<dbReference type="InterPro" id="IPR006935">
    <property type="entry name" value="Helicase/UvrB_N"/>
</dbReference>
<dbReference type="GO" id="GO:0032259">
    <property type="term" value="P:methylation"/>
    <property type="evidence" value="ECO:0007669"/>
    <property type="project" value="UniProtKB-KW"/>
</dbReference>